<dbReference type="OrthoDB" id="1712206at2759"/>
<dbReference type="PANTHER" id="PTHR34141">
    <property type="match status" value="1"/>
</dbReference>
<feature type="region of interest" description="Disordered" evidence="1">
    <location>
        <begin position="33"/>
        <end position="73"/>
    </location>
</feature>
<evidence type="ECO:0000313" key="2">
    <source>
        <dbReference type="EMBL" id="PHT26831.1"/>
    </source>
</evidence>
<dbReference type="PANTHER" id="PTHR34141:SF1">
    <property type="match status" value="1"/>
</dbReference>
<reference evidence="3" key="2">
    <citation type="journal article" date="2017" name="J. Anim. Genet.">
        <title>Multiple reference genome sequences of hot pepper reveal the massive evolution of plant disease resistance genes by retroduplication.</title>
        <authorList>
            <person name="Kim S."/>
            <person name="Park J."/>
            <person name="Yeom S.-I."/>
            <person name="Kim Y.-M."/>
            <person name="Seo E."/>
            <person name="Kim K.-T."/>
            <person name="Kim M.-S."/>
            <person name="Lee J.M."/>
            <person name="Cheong K."/>
            <person name="Shin H.-S."/>
            <person name="Kim S.-B."/>
            <person name="Han K."/>
            <person name="Lee J."/>
            <person name="Park M."/>
            <person name="Lee H.-A."/>
            <person name="Lee H.-Y."/>
            <person name="Lee Y."/>
            <person name="Oh S."/>
            <person name="Lee J.H."/>
            <person name="Choi E."/>
            <person name="Choi E."/>
            <person name="Lee S.E."/>
            <person name="Jeon J."/>
            <person name="Kim H."/>
            <person name="Choi G."/>
            <person name="Song H."/>
            <person name="Lee J."/>
            <person name="Lee S.-C."/>
            <person name="Kwon J.-K."/>
            <person name="Lee H.-Y."/>
            <person name="Koo N."/>
            <person name="Hong Y."/>
            <person name="Kim R.W."/>
            <person name="Kang W.-H."/>
            <person name="Huh J.H."/>
            <person name="Kang B.-C."/>
            <person name="Yang T.-J."/>
            <person name="Lee Y.-H."/>
            <person name="Bennetzen J.L."/>
            <person name="Choi D."/>
        </authorList>
    </citation>
    <scope>NUCLEOTIDE SEQUENCE [LARGE SCALE GENOMIC DNA]</scope>
    <source>
        <strain evidence="3">cv. PBC81</strain>
    </source>
</reference>
<comment type="caution">
    <text evidence="2">The sequence shown here is derived from an EMBL/GenBank/DDBJ whole genome shotgun (WGS) entry which is preliminary data.</text>
</comment>
<evidence type="ECO:0000313" key="3">
    <source>
        <dbReference type="Proteomes" id="UP000224567"/>
    </source>
</evidence>
<dbReference type="AlphaFoldDB" id="A0A2G2V1E0"/>
<name>A0A2G2V1E0_CAPBA</name>
<evidence type="ECO:0000256" key="1">
    <source>
        <dbReference type="SAM" id="MobiDB-lite"/>
    </source>
</evidence>
<accession>A0A2G2V1E0</accession>
<dbReference type="Proteomes" id="UP000224567">
    <property type="component" value="Unassembled WGS sequence"/>
</dbReference>
<organism evidence="2 3">
    <name type="scientific">Capsicum baccatum</name>
    <name type="common">Peruvian pepper</name>
    <dbReference type="NCBI Taxonomy" id="33114"/>
    <lineage>
        <taxon>Eukaryota</taxon>
        <taxon>Viridiplantae</taxon>
        <taxon>Streptophyta</taxon>
        <taxon>Embryophyta</taxon>
        <taxon>Tracheophyta</taxon>
        <taxon>Spermatophyta</taxon>
        <taxon>Magnoliopsida</taxon>
        <taxon>eudicotyledons</taxon>
        <taxon>Gunneridae</taxon>
        <taxon>Pentapetalae</taxon>
        <taxon>asterids</taxon>
        <taxon>lamiids</taxon>
        <taxon>Solanales</taxon>
        <taxon>Solanaceae</taxon>
        <taxon>Solanoideae</taxon>
        <taxon>Capsiceae</taxon>
        <taxon>Capsicum</taxon>
    </lineage>
</organism>
<protein>
    <submittedName>
        <fullName evidence="2">Uncharacterized protein</fullName>
    </submittedName>
</protein>
<proteinExistence type="predicted"/>
<gene>
    <name evidence="2" type="ORF">CQW23_33561</name>
</gene>
<reference evidence="2 3" key="1">
    <citation type="journal article" date="2017" name="Genome Biol.">
        <title>New reference genome sequences of hot pepper reveal the massive evolution of plant disease-resistance genes by retroduplication.</title>
        <authorList>
            <person name="Kim S."/>
            <person name="Park J."/>
            <person name="Yeom S.I."/>
            <person name="Kim Y.M."/>
            <person name="Seo E."/>
            <person name="Kim K.T."/>
            <person name="Kim M.S."/>
            <person name="Lee J.M."/>
            <person name="Cheong K."/>
            <person name="Shin H.S."/>
            <person name="Kim S.B."/>
            <person name="Han K."/>
            <person name="Lee J."/>
            <person name="Park M."/>
            <person name="Lee H.A."/>
            <person name="Lee H.Y."/>
            <person name="Lee Y."/>
            <person name="Oh S."/>
            <person name="Lee J.H."/>
            <person name="Choi E."/>
            <person name="Choi E."/>
            <person name="Lee S.E."/>
            <person name="Jeon J."/>
            <person name="Kim H."/>
            <person name="Choi G."/>
            <person name="Song H."/>
            <person name="Lee J."/>
            <person name="Lee S.C."/>
            <person name="Kwon J.K."/>
            <person name="Lee H.Y."/>
            <person name="Koo N."/>
            <person name="Hong Y."/>
            <person name="Kim R.W."/>
            <person name="Kang W.H."/>
            <person name="Huh J.H."/>
            <person name="Kang B.C."/>
            <person name="Yang T.J."/>
            <person name="Lee Y.H."/>
            <person name="Bennetzen J.L."/>
            <person name="Choi D."/>
        </authorList>
    </citation>
    <scope>NUCLEOTIDE SEQUENCE [LARGE SCALE GENOMIC DNA]</scope>
    <source>
        <strain evidence="3">cv. PBC81</strain>
    </source>
</reference>
<dbReference type="EMBL" id="MLFT02000617">
    <property type="protein sequence ID" value="PHT26831.1"/>
    <property type="molecule type" value="Genomic_DNA"/>
</dbReference>
<keyword evidence="3" id="KW-1185">Reference proteome</keyword>
<sequence length="162" mass="17367">MPPRTDVVLGASLSTYAALQNAEILHSELAVRRAGKAPERTVPSPSPGRHAARGAARAVNRQPTGSGLGPPCPALRANPFPKLTNPFCQFPLPTLFHRPEVVHLGDLARAVHRQPTGSGLGPPCPALRANPFPEVTDPFCRLPLPTLFHRPEAVHLGDLMRL</sequence>